<dbReference type="GO" id="GO:0006310">
    <property type="term" value="P:DNA recombination"/>
    <property type="evidence" value="ECO:0007669"/>
    <property type="project" value="UniProtKB-KW"/>
</dbReference>
<evidence type="ECO:0000313" key="7">
    <source>
        <dbReference type="EMBL" id="BBO87601.1"/>
    </source>
</evidence>
<dbReference type="GO" id="GO:0015074">
    <property type="term" value="P:DNA integration"/>
    <property type="evidence" value="ECO:0007669"/>
    <property type="project" value="UniProtKB-KW"/>
</dbReference>
<dbReference type="Pfam" id="PF00589">
    <property type="entry name" value="Phage_integrase"/>
    <property type="match status" value="1"/>
</dbReference>
<keyword evidence="3" id="KW-0233">DNA recombination</keyword>
<dbReference type="Pfam" id="PF02899">
    <property type="entry name" value="Phage_int_SAM_1"/>
    <property type="match status" value="1"/>
</dbReference>
<proteinExistence type="predicted"/>
<name>A0A5K8A530_9BACT</name>
<dbReference type="PROSITE" id="PS51900">
    <property type="entry name" value="CB"/>
    <property type="match status" value="1"/>
</dbReference>
<dbReference type="RefSeq" id="WP_155309033.1">
    <property type="nucleotide sequence ID" value="NZ_AP021879.1"/>
</dbReference>
<dbReference type="InterPro" id="IPR011010">
    <property type="entry name" value="DNA_brk_join_enz"/>
</dbReference>
<dbReference type="InterPro" id="IPR050090">
    <property type="entry name" value="Tyrosine_recombinase_XerCD"/>
</dbReference>
<dbReference type="PANTHER" id="PTHR30349:SF90">
    <property type="entry name" value="TYROSINE RECOMBINASE XERD"/>
    <property type="match status" value="1"/>
</dbReference>
<dbReference type="InterPro" id="IPR013762">
    <property type="entry name" value="Integrase-like_cat_sf"/>
</dbReference>
<evidence type="ECO:0000256" key="1">
    <source>
        <dbReference type="ARBA" id="ARBA00022908"/>
    </source>
</evidence>
<keyword evidence="2 4" id="KW-0238">DNA-binding</keyword>
<dbReference type="EMBL" id="AP021879">
    <property type="protein sequence ID" value="BBO87601.1"/>
    <property type="molecule type" value="Genomic_DNA"/>
</dbReference>
<evidence type="ECO:0000259" key="6">
    <source>
        <dbReference type="PROSITE" id="PS51900"/>
    </source>
</evidence>
<evidence type="ECO:0000256" key="4">
    <source>
        <dbReference type="PROSITE-ProRule" id="PRU01248"/>
    </source>
</evidence>
<dbReference type="AlphaFoldDB" id="A0A5K8A530"/>
<dbReference type="InterPro" id="IPR002104">
    <property type="entry name" value="Integrase_catalytic"/>
</dbReference>
<evidence type="ECO:0000256" key="3">
    <source>
        <dbReference type="ARBA" id="ARBA00023172"/>
    </source>
</evidence>
<dbReference type="InterPro" id="IPR004107">
    <property type="entry name" value="Integrase_SAM-like_N"/>
</dbReference>
<dbReference type="InterPro" id="IPR010998">
    <property type="entry name" value="Integrase_recombinase_N"/>
</dbReference>
<dbReference type="GO" id="GO:0003677">
    <property type="term" value="F:DNA binding"/>
    <property type="evidence" value="ECO:0007669"/>
    <property type="project" value="UniProtKB-UniRule"/>
</dbReference>
<feature type="domain" description="Tyr recombinase" evidence="5">
    <location>
        <begin position="224"/>
        <end position="407"/>
    </location>
</feature>
<dbReference type="PANTHER" id="PTHR30349">
    <property type="entry name" value="PHAGE INTEGRASE-RELATED"/>
    <property type="match status" value="1"/>
</dbReference>
<dbReference type="SUPFAM" id="SSF56349">
    <property type="entry name" value="DNA breaking-rejoining enzymes"/>
    <property type="match status" value="1"/>
</dbReference>
<evidence type="ECO:0000259" key="5">
    <source>
        <dbReference type="PROSITE" id="PS51898"/>
    </source>
</evidence>
<organism evidence="7 8">
    <name type="scientific">Desulfosarcina ovata subsp. ovata</name>
    <dbReference type="NCBI Taxonomy" id="2752305"/>
    <lineage>
        <taxon>Bacteria</taxon>
        <taxon>Pseudomonadati</taxon>
        <taxon>Thermodesulfobacteriota</taxon>
        <taxon>Desulfobacteria</taxon>
        <taxon>Desulfobacterales</taxon>
        <taxon>Desulfosarcinaceae</taxon>
        <taxon>Desulfosarcina</taxon>
    </lineage>
</organism>
<reference evidence="7 8" key="1">
    <citation type="submission" date="2019-11" db="EMBL/GenBank/DDBJ databases">
        <title>Comparative genomics of hydrocarbon-degrading Desulfosarcina strains.</title>
        <authorList>
            <person name="Watanabe M."/>
            <person name="Kojima H."/>
            <person name="Fukui M."/>
        </authorList>
    </citation>
    <scope>NUCLEOTIDE SEQUENCE [LARGE SCALE GENOMIC DNA]</scope>
    <source>
        <strain evidence="8">oXyS1</strain>
    </source>
</reference>
<evidence type="ECO:0000313" key="8">
    <source>
        <dbReference type="Proteomes" id="UP000422108"/>
    </source>
</evidence>
<gene>
    <name evidence="7" type="ORF">DSCOOX_07810</name>
</gene>
<feature type="domain" description="Core-binding (CB)" evidence="6">
    <location>
        <begin position="116"/>
        <end position="201"/>
    </location>
</feature>
<dbReference type="Gene3D" id="1.10.150.130">
    <property type="match status" value="1"/>
</dbReference>
<evidence type="ECO:0000256" key="2">
    <source>
        <dbReference type="ARBA" id="ARBA00023125"/>
    </source>
</evidence>
<keyword evidence="8" id="KW-1185">Reference proteome</keyword>
<dbReference type="PROSITE" id="PS51898">
    <property type="entry name" value="TYR_RECOMBINASE"/>
    <property type="match status" value="1"/>
</dbReference>
<keyword evidence="1" id="KW-0229">DNA integration</keyword>
<dbReference type="Proteomes" id="UP000422108">
    <property type="component" value="Chromosome"/>
</dbReference>
<dbReference type="Gene3D" id="1.10.443.10">
    <property type="entry name" value="Intergrase catalytic core"/>
    <property type="match status" value="1"/>
</dbReference>
<dbReference type="InterPro" id="IPR044068">
    <property type="entry name" value="CB"/>
</dbReference>
<protein>
    <recommendedName>
        <fullName evidence="9">Integrase</fullName>
    </recommendedName>
</protein>
<sequence>MFETLFTRPTILARYREGPLLKARKLFLKQCERSGYSRSMLQKIAWVLLSIAHRIDIDHGTVTTRDIELAIDTRMRFKRSSEREQNSQGSRQLFIHIATAWVRSLGCFEAPREVERPFTAQIAAFAQHLYEERGLSPVTVSTRCERMAWFFDSLPPNKNSLHMISIADLDAFIEAKGNTGWTRSSLSSLASSLRSFFRYAESQGWCNPGIATAIESPRLYTREGLPKGPNWEDVQRLLINSRGDSSVDIRDHAILMLLSVYGLRRGEIARLRLDDLDWVSERLIVSRPKQRHIQSYPLLNTVGEAVLRYLREVRPSCAHRSLFLTLSAPIRPLSAMSISPIVRIRLGALGVTLPHRGAHCLRHACAGHLLDSGFTLKQIGDHLGHRSANATLSYTKIDLAGLRQVAELDLRRLL</sequence>
<accession>A0A5K8A530</accession>
<evidence type="ECO:0008006" key="9">
    <source>
        <dbReference type="Google" id="ProtNLM"/>
    </source>
</evidence>